<dbReference type="EMBL" id="GEFM01006860">
    <property type="protein sequence ID" value="JAP68936.1"/>
    <property type="molecule type" value="mRNA"/>
</dbReference>
<protein>
    <submittedName>
        <fullName evidence="2">Putative conserved plasma membrane protein</fullName>
    </submittedName>
</protein>
<evidence type="ECO:0000256" key="1">
    <source>
        <dbReference type="SAM" id="Phobius"/>
    </source>
</evidence>
<accession>A0A131XTE1</accession>
<keyword evidence="1" id="KW-0812">Transmembrane</keyword>
<name>A0A131XTE1_IXORI</name>
<keyword evidence="1" id="KW-0472">Membrane</keyword>
<proteinExistence type="evidence at transcript level"/>
<reference evidence="2" key="1">
    <citation type="submission" date="2016-02" db="EMBL/GenBank/DDBJ databases">
        <title>RNAseq analyses of the midgut from blood- or serum-fed Ixodes ricinus ticks.</title>
        <authorList>
            <person name="Perner J."/>
            <person name="Provaznik J."/>
            <person name="Schrenkova J."/>
            <person name="Urbanova V."/>
            <person name="Ribeiro J.M."/>
            <person name="Kopacek P."/>
        </authorList>
    </citation>
    <scope>NUCLEOTIDE SEQUENCE</scope>
    <source>
        <tissue evidence="2">Gut</tissue>
    </source>
</reference>
<evidence type="ECO:0000313" key="2">
    <source>
        <dbReference type="EMBL" id="JAP68936.1"/>
    </source>
</evidence>
<dbReference type="AlphaFoldDB" id="A0A131XTE1"/>
<organism evidence="2">
    <name type="scientific">Ixodes ricinus</name>
    <name type="common">Common tick</name>
    <name type="synonym">Acarus ricinus</name>
    <dbReference type="NCBI Taxonomy" id="34613"/>
    <lineage>
        <taxon>Eukaryota</taxon>
        <taxon>Metazoa</taxon>
        <taxon>Ecdysozoa</taxon>
        <taxon>Arthropoda</taxon>
        <taxon>Chelicerata</taxon>
        <taxon>Arachnida</taxon>
        <taxon>Acari</taxon>
        <taxon>Parasitiformes</taxon>
        <taxon>Ixodida</taxon>
        <taxon>Ixodoidea</taxon>
        <taxon>Ixodidae</taxon>
        <taxon>Ixodinae</taxon>
        <taxon>Ixodes</taxon>
    </lineage>
</organism>
<keyword evidence="1" id="KW-1133">Transmembrane helix</keyword>
<sequence>MEKYIPRKDTDELVLNCRTLSNNSSTIVINAAHIASVHKTFPQFPKHPEPKHLFMDGLPVVIITLALFFLSGGLTMTVLALTIEAQSSSLSTFYNIPTFLIGLCITSVSCVAIAIVIFLKLSGK</sequence>
<feature type="transmembrane region" description="Helical" evidence="1">
    <location>
        <begin position="95"/>
        <end position="119"/>
    </location>
</feature>
<feature type="transmembrane region" description="Helical" evidence="1">
    <location>
        <begin position="60"/>
        <end position="83"/>
    </location>
</feature>